<dbReference type="GeneID" id="92074342"/>
<reference evidence="1 2" key="1">
    <citation type="submission" date="2023-01" db="EMBL/GenBank/DDBJ databases">
        <title>Analysis of 21 Apiospora genomes using comparative genomics revels a genus with tremendous synthesis potential of carbohydrate active enzymes and secondary metabolites.</title>
        <authorList>
            <person name="Sorensen T."/>
        </authorList>
    </citation>
    <scope>NUCLEOTIDE SEQUENCE [LARGE SCALE GENOMIC DNA]</scope>
    <source>
        <strain evidence="1 2">CBS 24483</strain>
    </source>
</reference>
<gene>
    <name evidence="1" type="ORF">PG986_005058</name>
</gene>
<keyword evidence="2" id="KW-1185">Reference proteome</keyword>
<protein>
    <submittedName>
        <fullName evidence="1">Uncharacterized protein</fullName>
    </submittedName>
</protein>
<name>A0ABR1QGG5_9PEZI</name>
<proteinExistence type="predicted"/>
<dbReference type="EMBL" id="JAQQWE010000004">
    <property type="protein sequence ID" value="KAK7955836.1"/>
    <property type="molecule type" value="Genomic_DNA"/>
</dbReference>
<comment type="caution">
    <text evidence="1">The sequence shown here is derived from an EMBL/GenBank/DDBJ whole genome shotgun (WGS) entry which is preliminary data.</text>
</comment>
<organism evidence="1 2">
    <name type="scientific">Apiospora aurea</name>
    <dbReference type="NCBI Taxonomy" id="335848"/>
    <lineage>
        <taxon>Eukaryota</taxon>
        <taxon>Fungi</taxon>
        <taxon>Dikarya</taxon>
        <taxon>Ascomycota</taxon>
        <taxon>Pezizomycotina</taxon>
        <taxon>Sordariomycetes</taxon>
        <taxon>Xylariomycetidae</taxon>
        <taxon>Amphisphaeriales</taxon>
        <taxon>Apiosporaceae</taxon>
        <taxon>Apiospora</taxon>
    </lineage>
</organism>
<evidence type="ECO:0000313" key="2">
    <source>
        <dbReference type="Proteomes" id="UP001391051"/>
    </source>
</evidence>
<dbReference type="Proteomes" id="UP001391051">
    <property type="component" value="Unassembled WGS sequence"/>
</dbReference>
<sequence length="132" mass="14904">MLEAENEQMKLRVDHVSKDRDKWKVKSMSTSSKEEDMLRVSQTIPVMEPPSTSNILATGHLFGLSKPVQEYGASLFATISDGRELDPASGQMLRTKDQDQDWRKYIWVLGRGQWKLVYAAPTVTSTLENGDS</sequence>
<evidence type="ECO:0000313" key="1">
    <source>
        <dbReference type="EMBL" id="KAK7955836.1"/>
    </source>
</evidence>
<dbReference type="RefSeq" id="XP_066701142.1">
    <property type="nucleotide sequence ID" value="XM_066841280.1"/>
</dbReference>
<accession>A0ABR1QGG5</accession>